<dbReference type="OrthoDB" id="5976022at2759"/>
<feature type="transmembrane region" description="Helical" evidence="1">
    <location>
        <begin position="308"/>
        <end position="327"/>
    </location>
</feature>
<evidence type="ECO:0000313" key="4">
    <source>
        <dbReference type="Proteomes" id="UP000039324"/>
    </source>
</evidence>
<name>A0A0G4IMB3_PLABS</name>
<dbReference type="GO" id="GO:0006506">
    <property type="term" value="P:GPI anchor biosynthetic process"/>
    <property type="evidence" value="ECO:0007669"/>
    <property type="project" value="InterPro"/>
</dbReference>
<keyword evidence="4" id="KW-1185">Reference proteome</keyword>
<reference evidence="2 4" key="1">
    <citation type="submission" date="2015-02" db="EMBL/GenBank/DDBJ databases">
        <authorList>
            <person name="Chooi Y.-H."/>
        </authorList>
    </citation>
    <scope>NUCLEOTIDE SEQUENCE [LARGE SCALE GENOMIC DNA]</scope>
    <source>
        <strain evidence="2">E3</strain>
    </source>
</reference>
<geneLocation type="mitochondrion" evidence="3"/>
<keyword evidence="3" id="KW-0496">Mitochondrion</keyword>
<dbReference type="Proteomes" id="UP000039324">
    <property type="component" value="Unassembled WGS sequence"/>
</dbReference>
<feature type="transmembrane region" description="Helical" evidence="1">
    <location>
        <begin position="266"/>
        <end position="288"/>
    </location>
</feature>
<keyword evidence="1" id="KW-0812">Transmembrane</keyword>
<dbReference type="OMA" id="ERNDWAI"/>
<dbReference type="EMBL" id="OVEO01000011">
    <property type="protein sequence ID" value="SPQ99171.1"/>
    <property type="molecule type" value="Genomic_DNA"/>
</dbReference>
<dbReference type="EMBL" id="CDSF01000057">
    <property type="protein sequence ID" value="CEO96237.1"/>
    <property type="molecule type" value="Genomic_DNA"/>
</dbReference>
<dbReference type="PANTHER" id="PTHR31410">
    <property type="entry name" value="TRANSMEMBRANE PROTEIN 246"/>
    <property type="match status" value="1"/>
</dbReference>
<dbReference type="GO" id="GO:0000139">
    <property type="term" value="C:Golgi membrane"/>
    <property type="evidence" value="ECO:0007669"/>
    <property type="project" value="InterPro"/>
</dbReference>
<dbReference type="GO" id="GO:0016757">
    <property type="term" value="F:glycosyltransferase activity"/>
    <property type="evidence" value="ECO:0007669"/>
    <property type="project" value="InterPro"/>
</dbReference>
<evidence type="ECO:0000256" key="1">
    <source>
        <dbReference type="SAM" id="Phobius"/>
    </source>
</evidence>
<keyword evidence="1" id="KW-0472">Membrane</keyword>
<reference evidence="3 5" key="2">
    <citation type="submission" date="2018-03" db="EMBL/GenBank/DDBJ databases">
        <authorList>
            <person name="Fogelqvist J."/>
        </authorList>
    </citation>
    <scope>NUCLEOTIDE SEQUENCE [LARGE SCALE GENOMIC DNA]</scope>
</reference>
<dbReference type="PANTHER" id="PTHR31410:SF1">
    <property type="entry name" value="POST-GPI ATTACHMENT TO PROTEINS FACTOR 4"/>
    <property type="match status" value="1"/>
</dbReference>
<keyword evidence="1" id="KW-1133">Transmembrane helix</keyword>
<dbReference type="InterPro" id="IPR029675">
    <property type="entry name" value="PGAP4"/>
</dbReference>
<sequence length="462" mass="51485">MERISLLSHRVVVSDDDSDGADGVGPATTNRPALTVWDRVPPGRSLWTLVLAVTAIVSVGAIACALTVAVHHPHSIVNPAGLVEERRAQHDDAVGKATRYFLDERRPRPVLAQAHPEVTLVAMTVRRAVPYIQVWMWSLLTRHDPDTLRRTSIVVINHGGEDNAASVAPFRADGIEVVSIDDYDRSQWLSMQYVGFVHALQACRMKSSTWCVVCEEDGLWARDSIDVFLRLAEQVPATSDTMVKLFRPTTFDGWRTDRLWQLAFELGLLPVAIAVLLTSCVVALMVVLTKRRAVPHRGLVRRRIRLSVLVLMALIWIDVIVCCLILGRQNVVDLVTWDRSPGLEPCPFPLSNIAIAFRGAAGIRALERHLSALLSKSGDLQQIDLEVYAWAERNDWAILQTRPSLVQHIGAFSSNRHKNQGDFAQMLQDHRYRDDAPATASPYYTIGRARPSPMAFVRPMGT</sequence>
<proteinExistence type="predicted"/>
<dbReference type="AlphaFoldDB" id="A0A0G4IMB3"/>
<protein>
    <submittedName>
        <fullName evidence="2">Uncharacterized protein</fullName>
    </submittedName>
</protein>
<feature type="transmembrane region" description="Helical" evidence="1">
    <location>
        <begin position="46"/>
        <end position="70"/>
    </location>
</feature>
<organism evidence="2 4">
    <name type="scientific">Plasmodiophora brassicae</name>
    <name type="common">Clubroot disease agent</name>
    <dbReference type="NCBI Taxonomy" id="37360"/>
    <lineage>
        <taxon>Eukaryota</taxon>
        <taxon>Sar</taxon>
        <taxon>Rhizaria</taxon>
        <taxon>Endomyxa</taxon>
        <taxon>Phytomyxea</taxon>
        <taxon>Plasmodiophorida</taxon>
        <taxon>Plasmodiophoridae</taxon>
        <taxon>Plasmodiophora</taxon>
    </lineage>
</organism>
<evidence type="ECO:0000313" key="5">
    <source>
        <dbReference type="Proteomes" id="UP000290189"/>
    </source>
</evidence>
<dbReference type="Proteomes" id="UP000290189">
    <property type="component" value="Unassembled WGS sequence"/>
</dbReference>
<accession>A0A0G4IMB3</accession>
<gene>
    <name evidence="2" type="ORF">PBRA_004908</name>
    <name evidence="3" type="ORF">PLBR_LOCUS6386</name>
</gene>
<evidence type="ECO:0000313" key="2">
    <source>
        <dbReference type="EMBL" id="CEO96237.1"/>
    </source>
</evidence>
<evidence type="ECO:0000313" key="3">
    <source>
        <dbReference type="EMBL" id="SPQ99171.1"/>
    </source>
</evidence>